<dbReference type="EMBL" id="FQWQ01000002">
    <property type="protein sequence ID" value="SHH32819.1"/>
    <property type="molecule type" value="Genomic_DNA"/>
</dbReference>
<sequence>MTISEIKKSFPYNKTKTIKLVSFKYDYPGFDTIKLESAPYEPEIPKTNGQIDLSKMFEVKTLDNEAEEELLHLLMNYDDQDTNEIALCYEPRNGIVFFDNGERVIGYIEICFECLQYKAEPTRITVSTLYPHEYKALQEFFKKAGIVYGTVEDRH</sequence>
<dbReference type="RefSeq" id="WP_143164979.1">
    <property type="nucleotide sequence ID" value="NZ_FQWQ01000002.1"/>
</dbReference>
<protein>
    <submittedName>
        <fullName evidence="1">Uncharacterized protein</fullName>
    </submittedName>
</protein>
<name>A0A1M5S2T0_9BACT</name>
<accession>A0A1M5S2T0</accession>
<dbReference type="AlphaFoldDB" id="A0A1M5S2T0"/>
<keyword evidence="2" id="KW-1185">Reference proteome</keyword>
<organism evidence="1 2">
    <name type="scientific">Chryseolinea serpens</name>
    <dbReference type="NCBI Taxonomy" id="947013"/>
    <lineage>
        <taxon>Bacteria</taxon>
        <taxon>Pseudomonadati</taxon>
        <taxon>Bacteroidota</taxon>
        <taxon>Cytophagia</taxon>
        <taxon>Cytophagales</taxon>
        <taxon>Fulvivirgaceae</taxon>
        <taxon>Chryseolinea</taxon>
    </lineage>
</organism>
<gene>
    <name evidence="1" type="ORF">SAMN04488109_3719</name>
</gene>
<dbReference type="Proteomes" id="UP000184212">
    <property type="component" value="Unassembled WGS sequence"/>
</dbReference>
<dbReference type="STRING" id="947013.SAMN04488109_3719"/>
<dbReference type="OrthoDB" id="1492644at2"/>
<proteinExistence type="predicted"/>
<reference evidence="1 2" key="1">
    <citation type="submission" date="2016-11" db="EMBL/GenBank/DDBJ databases">
        <authorList>
            <person name="Jaros S."/>
            <person name="Januszkiewicz K."/>
            <person name="Wedrychowicz H."/>
        </authorList>
    </citation>
    <scope>NUCLEOTIDE SEQUENCE [LARGE SCALE GENOMIC DNA]</scope>
    <source>
        <strain evidence="1 2">DSM 24574</strain>
    </source>
</reference>
<evidence type="ECO:0000313" key="2">
    <source>
        <dbReference type="Proteomes" id="UP000184212"/>
    </source>
</evidence>
<evidence type="ECO:0000313" key="1">
    <source>
        <dbReference type="EMBL" id="SHH32819.1"/>
    </source>
</evidence>